<name>A0A8H6MF81_9AGAR</name>
<feature type="signal peptide" evidence="3">
    <location>
        <begin position="1"/>
        <end position="29"/>
    </location>
</feature>
<evidence type="ECO:0000256" key="2">
    <source>
        <dbReference type="SAM" id="Phobius"/>
    </source>
</evidence>
<dbReference type="Proteomes" id="UP000521943">
    <property type="component" value="Unassembled WGS sequence"/>
</dbReference>
<evidence type="ECO:0000256" key="3">
    <source>
        <dbReference type="SAM" id="SignalP"/>
    </source>
</evidence>
<feature type="region of interest" description="Disordered" evidence="1">
    <location>
        <begin position="52"/>
        <end position="122"/>
    </location>
</feature>
<feature type="transmembrane region" description="Helical" evidence="2">
    <location>
        <begin position="151"/>
        <end position="172"/>
    </location>
</feature>
<dbReference type="AlphaFoldDB" id="A0A8H6MF81"/>
<keyword evidence="2" id="KW-0812">Transmembrane</keyword>
<feature type="region of interest" description="Disordered" evidence="1">
    <location>
        <begin position="191"/>
        <end position="267"/>
    </location>
</feature>
<accession>A0A8H6MF81</accession>
<keyword evidence="5" id="KW-1185">Reference proteome</keyword>
<keyword evidence="2" id="KW-0472">Membrane</keyword>
<evidence type="ECO:0000256" key="1">
    <source>
        <dbReference type="SAM" id="MobiDB-lite"/>
    </source>
</evidence>
<comment type="caution">
    <text evidence="4">The sequence shown here is derived from an EMBL/GenBank/DDBJ whole genome shotgun (WGS) entry which is preliminary data.</text>
</comment>
<gene>
    <name evidence="4" type="ORF">DFP72DRAFT_867006</name>
</gene>
<evidence type="ECO:0000313" key="4">
    <source>
        <dbReference type="EMBL" id="KAF6766565.1"/>
    </source>
</evidence>
<feature type="compositionally biased region" description="Low complexity" evidence="1">
    <location>
        <begin position="73"/>
        <end position="122"/>
    </location>
</feature>
<organism evidence="4 5">
    <name type="scientific">Ephemerocybe angulata</name>
    <dbReference type="NCBI Taxonomy" id="980116"/>
    <lineage>
        <taxon>Eukaryota</taxon>
        <taxon>Fungi</taxon>
        <taxon>Dikarya</taxon>
        <taxon>Basidiomycota</taxon>
        <taxon>Agaricomycotina</taxon>
        <taxon>Agaricomycetes</taxon>
        <taxon>Agaricomycetidae</taxon>
        <taxon>Agaricales</taxon>
        <taxon>Agaricineae</taxon>
        <taxon>Psathyrellaceae</taxon>
        <taxon>Ephemerocybe</taxon>
    </lineage>
</organism>
<feature type="compositionally biased region" description="Low complexity" evidence="1">
    <location>
        <begin position="209"/>
        <end position="223"/>
    </location>
</feature>
<proteinExistence type="predicted"/>
<dbReference type="EMBL" id="JACGCI010000001">
    <property type="protein sequence ID" value="KAF6766565.1"/>
    <property type="molecule type" value="Genomic_DNA"/>
</dbReference>
<feature type="chain" id="PRO_5034948596" evidence="3">
    <location>
        <begin position="30"/>
        <end position="267"/>
    </location>
</feature>
<keyword evidence="2" id="KW-1133">Transmembrane helix</keyword>
<reference evidence="4 5" key="1">
    <citation type="submission" date="2020-07" db="EMBL/GenBank/DDBJ databases">
        <title>Comparative genomics of pyrophilous fungi reveals a link between fire events and developmental genes.</title>
        <authorList>
            <consortium name="DOE Joint Genome Institute"/>
            <person name="Steindorff A.S."/>
            <person name="Carver A."/>
            <person name="Calhoun S."/>
            <person name="Stillman K."/>
            <person name="Liu H."/>
            <person name="Lipzen A."/>
            <person name="Pangilinan J."/>
            <person name="Labutti K."/>
            <person name="Bruns T.D."/>
            <person name="Grigoriev I.V."/>
        </authorList>
    </citation>
    <scope>NUCLEOTIDE SEQUENCE [LARGE SCALE GENOMIC DNA]</scope>
    <source>
        <strain evidence="4 5">CBS 144469</strain>
    </source>
</reference>
<sequence length="267" mass="27441">MLALNTRKLSTTLFISLAVLVAVSTVVEASHDAPLQQRDHVNLKRILKKRATTFPGDGSSGPVIGAAPIPGAGSSSTTDPLSTGTSTTATTATTPGGITIGLPLGSTETTGTTSGTTSGVRSTKTVVTSVEASSTTVPQLSGAAAQKSSNIMTILVAIAASLGGVAILWTVFRKWKLGSSKRFEERLQPIDWKSPSHDDGLPASHPRRNSGSSFNSGRSRGNGLSPLEHDFTAGPSGVSPVGGYADMSRGPSPPMRENHFNGTGGRY</sequence>
<keyword evidence="3" id="KW-0732">Signal</keyword>
<protein>
    <submittedName>
        <fullName evidence="4">Uncharacterized protein</fullName>
    </submittedName>
</protein>
<evidence type="ECO:0000313" key="5">
    <source>
        <dbReference type="Proteomes" id="UP000521943"/>
    </source>
</evidence>
<feature type="compositionally biased region" description="Basic and acidic residues" evidence="1">
    <location>
        <begin position="191"/>
        <end position="200"/>
    </location>
</feature>
<dbReference type="OrthoDB" id="3261505at2759"/>